<dbReference type="Proteomes" id="UP000321051">
    <property type="component" value="Unassembled WGS sequence"/>
</dbReference>
<dbReference type="OrthoDB" id="9924318at2"/>
<accession>A0A510Y4K2</accession>
<proteinExistence type="predicted"/>
<feature type="transmembrane region" description="Helical" evidence="1">
    <location>
        <begin position="67"/>
        <end position="85"/>
    </location>
</feature>
<evidence type="ECO:0008006" key="4">
    <source>
        <dbReference type="Google" id="ProtNLM"/>
    </source>
</evidence>
<name>A0A510Y4K2_MARHA</name>
<organism evidence="2 3">
    <name type="scientific">Marinococcus halophilus</name>
    <dbReference type="NCBI Taxonomy" id="1371"/>
    <lineage>
        <taxon>Bacteria</taxon>
        <taxon>Bacillati</taxon>
        <taxon>Bacillota</taxon>
        <taxon>Bacilli</taxon>
        <taxon>Bacillales</taxon>
        <taxon>Bacillaceae</taxon>
        <taxon>Marinococcus</taxon>
    </lineage>
</organism>
<feature type="transmembrane region" description="Helical" evidence="1">
    <location>
        <begin position="97"/>
        <end position="120"/>
    </location>
</feature>
<feature type="transmembrane region" description="Helical" evidence="1">
    <location>
        <begin position="44"/>
        <end position="61"/>
    </location>
</feature>
<gene>
    <name evidence="2" type="ORF">MHA01_11740</name>
</gene>
<keyword evidence="1" id="KW-1133">Transmembrane helix</keyword>
<evidence type="ECO:0000313" key="2">
    <source>
        <dbReference type="EMBL" id="GEK58269.1"/>
    </source>
</evidence>
<sequence length="121" mass="14158">MITAILICIILLLAFVIDKGIRYKTQVPYRRNNYRRQEEKFLRAKIYATIFALFLLILFIGTEKTPWVFPVLGFHFALQALLDAVEEKRNIPQERKHWHSFLISVVSALIGIVALTHLMLF</sequence>
<keyword evidence="3" id="KW-1185">Reference proteome</keyword>
<evidence type="ECO:0000256" key="1">
    <source>
        <dbReference type="SAM" id="Phobius"/>
    </source>
</evidence>
<evidence type="ECO:0000313" key="3">
    <source>
        <dbReference type="Proteomes" id="UP000321051"/>
    </source>
</evidence>
<feature type="transmembrane region" description="Helical" evidence="1">
    <location>
        <begin position="6"/>
        <end position="23"/>
    </location>
</feature>
<protein>
    <recommendedName>
        <fullName evidence="4">DUF4181 domain-containing protein</fullName>
    </recommendedName>
</protein>
<comment type="caution">
    <text evidence="2">The sequence shown here is derived from an EMBL/GenBank/DDBJ whole genome shotgun (WGS) entry which is preliminary data.</text>
</comment>
<keyword evidence="1" id="KW-0812">Transmembrane</keyword>
<reference evidence="2 3" key="1">
    <citation type="submission" date="2019-07" db="EMBL/GenBank/DDBJ databases">
        <title>Whole genome shotgun sequence of Marinococcus halophilus NBRC 102359.</title>
        <authorList>
            <person name="Hosoyama A."/>
            <person name="Uohara A."/>
            <person name="Ohji S."/>
            <person name="Ichikawa N."/>
        </authorList>
    </citation>
    <scope>NUCLEOTIDE SEQUENCE [LARGE SCALE GENOMIC DNA]</scope>
    <source>
        <strain evidence="2 3">NBRC 102359</strain>
    </source>
</reference>
<dbReference type="AlphaFoldDB" id="A0A510Y4K2"/>
<dbReference type="EMBL" id="BJUN01000005">
    <property type="protein sequence ID" value="GEK58269.1"/>
    <property type="molecule type" value="Genomic_DNA"/>
</dbReference>
<dbReference type="RefSeq" id="WP_079476369.1">
    <property type="nucleotide sequence ID" value="NZ_BJUN01000005.1"/>
</dbReference>
<keyword evidence="1" id="KW-0472">Membrane</keyword>